<evidence type="ECO:0000313" key="1">
    <source>
        <dbReference type="EMBL" id="KPL81370.1"/>
    </source>
</evidence>
<proteinExistence type="predicted"/>
<organism evidence="1 2">
    <name type="scientific">Herpetosiphon geysericola</name>
    <dbReference type="NCBI Taxonomy" id="70996"/>
    <lineage>
        <taxon>Bacteria</taxon>
        <taxon>Bacillati</taxon>
        <taxon>Chloroflexota</taxon>
        <taxon>Chloroflexia</taxon>
        <taxon>Herpetosiphonales</taxon>
        <taxon>Herpetosiphonaceae</taxon>
        <taxon>Herpetosiphon</taxon>
    </lineage>
</organism>
<protein>
    <submittedName>
        <fullName evidence="1">Uncharacterized protein</fullName>
    </submittedName>
</protein>
<name>A0A0N8GPN2_9CHLR</name>
<gene>
    <name evidence="1" type="ORF">SE18_22215</name>
</gene>
<evidence type="ECO:0000313" key="2">
    <source>
        <dbReference type="Proteomes" id="UP000050277"/>
    </source>
</evidence>
<comment type="caution">
    <text evidence="1">The sequence shown here is derived from an EMBL/GenBank/DDBJ whole genome shotgun (WGS) entry which is preliminary data.</text>
</comment>
<dbReference type="Proteomes" id="UP000050277">
    <property type="component" value="Unassembled WGS sequence"/>
</dbReference>
<dbReference type="AlphaFoldDB" id="A0A0N8GPN2"/>
<keyword evidence="2" id="KW-1185">Reference proteome</keyword>
<reference evidence="1 2" key="1">
    <citation type="submission" date="2015-07" db="EMBL/GenBank/DDBJ databases">
        <title>Whole genome sequence of Herpetosiphon geysericola DSM 7119.</title>
        <authorList>
            <person name="Hemp J."/>
            <person name="Ward L.M."/>
            <person name="Pace L.A."/>
            <person name="Fischer W.W."/>
        </authorList>
    </citation>
    <scope>NUCLEOTIDE SEQUENCE [LARGE SCALE GENOMIC DNA]</scope>
    <source>
        <strain evidence="1 2">DSM 7119</strain>
    </source>
</reference>
<dbReference type="EMBL" id="LGKP01000035">
    <property type="protein sequence ID" value="KPL81370.1"/>
    <property type="molecule type" value="Genomic_DNA"/>
</dbReference>
<accession>A0A0N8GPN2</accession>
<sequence length="69" mass="7284">MGELAIGFGLSEIRLENQKPIANSLQQIAITQLAPNEWQIAALLAVGGVADTQGSSLIIGLNEQSILVR</sequence>